<name>A0A2X2VXZ1_CITKO</name>
<dbReference type="AlphaFoldDB" id="A0A2X2VXZ1"/>
<organism evidence="2 3">
    <name type="scientific">Citrobacter koseri</name>
    <name type="common">Citrobacter diversus</name>
    <dbReference type="NCBI Taxonomy" id="545"/>
    <lineage>
        <taxon>Bacteria</taxon>
        <taxon>Pseudomonadati</taxon>
        <taxon>Pseudomonadota</taxon>
        <taxon>Gammaproteobacteria</taxon>
        <taxon>Enterobacterales</taxon>
        <taxon>Enterobacteriaceae</taxon>
        <taxon>Citrobacter</taxon>
    </lineage>
</organism>
<feature type="chain" id="PRO_5016116338" evidence="1">
    <location>
        <begin position="26"/>
        <end position="43"/>
    </location>
</feature>
<gene>
    <name evidence="2" type="ORF">NCTC10786_02391</name>
</gene>
<evidence type="ECO:0000313" key="3">
    <source>
        <dbReference type="Proteomes" id="UP000251584"/>
    </source>
</evidence>
<feature type="signal peptide" evidence="1">
    <location>
        <begin position="1"/>
        <end position="25"/>
    </location>
</feature>
<evidence type="ECO:0000313" key="2">
    <source>
        <dbReference type="EMBL" id="SQB28485.1"/>
    </source>
</evidence>
<accession>A0A2X2VXZ1</accession>
<protein>
    <submittedName>
        <fullName evidence="2">Thiosulfate transporter subunit</fullName>
    </submittedName>
</protein>
<keyword evidence="1" id="KW-0732">Signal</keyword>
<sequence>MAVNLLKKRYLALSAMLLLATQAQATELLNSSYRRFSRTVCRP</sequence>
<proteinExistence type="predicted"/>
<reference evidence="2 3" key="1">
    <citation type="submission" date="2018-06" db="EMBL/GenBank/DDBJ databases">
        <authorList>
            <consortium name="Pathogen Informatics"/>
            <person name="Doyle S."/>
        </authorList>
    </citation>
    <scope>NUCLEOTIDE SEQUENCE [LARGE SCALE GENOMIC DNA]</scope>
    <source>
        <strain evidence="2 3">NCTC10786</strain>
    </source>
</reference>
<dbReference type="EMBL" id="UAVY01000004">
    <property type="protein sequence ID" value="SQB28485.1"/>
    <property type="molecule type" value="Genomic_DNA"/>
</dbReference>
<dbReference type="Proteomes" id="UP000251584">
    <property type="component" value="Unassembled WGS sequence"/>
</dbReference>
<evidence type="ECO:0000256" key="1">
    <source>
        <dbReference type="SAM" id="SignalP"/>
    </source>
</evidence>